<dbReference type="InterPro" id="IPR014262">
    <property type="entry name" value="HAF_rpt"/>
</dbReference>
<keyword evidence="3" id="KW-1185">Reference proteome</keyword>
<evidence type="ECO:0000313" key="2">
    <source>
        <dbReference type="EMBL" id="GIF72264.1"/>
    </source>
</evidence>
<dbReference type="RefSeq" id="WP_203711716.1">
    <property type="nucleotide sequence ID" value="NZ_BONE01000010.1"/>
</dbReference>
<organism evidence="2 3">
    <name type="scientific">Asanoa siamensis</name>
    <dbReference type="NCBI Taxonomy" id="926357"/>
    <lineage>
        <taxon>Bacteria</taxon>
        <taxon>Bacillati</taxon>
        <taxon>Actinomycetota</taxon>
        <taxon>Actinomycetes</taxon>
        <taxon>Micromonosporales</taxon>
        <taxon>Micromonosporaceae</taxon>
        <taxon>Asanoa</taxon>
    </lineage>
</organism>
<keyword evidence="1" id="KW-0732">Signal</keyword>
<sequence length="329" mass="34298">MGPRDYRSRTRAAALLLAIVVLATVGAAPASAAGGAGYRVVDLGTLTGEACCSEATAVNDRGDVVGSSWSFTTSRYAFVWRAGRMTSLGTAPGGIASLALDVNNRGDVVGYTIFPGGTTHATLWRGGTAVDLGVFPGGDNSYASAINDRGEVVGWSATEPNNGRLHAFRWRDGSLTDLGTPDGYGSVAYDVNARGQVVGSSTTPVLWSARGVTRLGTEPGRATAINARGHVVGNTQSGQAFIWREGRFTDLPRQPGATFHQPQGINDRDQVVGGNDFDAWTWQRGRTTLLPRLAGGAGAAEDINNNGAIVGQSATTPDGLNPHAVLWTR</sequence>
<feature type="signal peptide" evidence="1">
    <location>
        <begin position="1"/>
        <end position="32"/>
    </location>
</feature>
<comment type="caution">
    <text evidence="2">The sequence shown here is derived from an EMBL/GenBank/DDBJ whole genome shotgun (WGS) entry which is preliminary data.</text>
</comment>
<accession>A0ABQ4CLW1</accession>
<evidence type="ECO:0000256" key="1">
    <source>
        <dbReference type="SAM" id="SignalP"/>
    </source>
</evidence>
<name>A0ABQ4CLW1_9ACTN</name>
<evidence type="ECO:0000313" key="3">
    <source>
        <dbReference type="Proteomes" id="UP000604117"/>
    </source>
</evidence>
<dbReference type="EMBL" id="BONE01000010">
    <property type="protein sequence ID" value="GIF72264.1"/>
    <property type="molecule type" value="Genomic_DNA"/>
</dbReference>
<protein>
    <recommendedName>
        <fullName evidence="4">HAF family extracellular repeat protein</fullName>
    </recommendedName>
</protein>
<feature type="chain" id="PRO_5045716036" description="HAF family extracellular repeat protein" evidence="1">
    <location>
        <begin position="33"/>
        <end position="329"/>
    </location>
</feature>
<gene>
    <name evidence="2" type="ORF">Asi02nite_17820</name>
</gene>
<dbReference type="NCBIfam" id="TIGR02913">
    <property type="entry name" value="HAF_rpt"/>
    <property type="match status" value="3"/>
</dbReference>
<dbReference type="Proteomes" id="UP000604117">
    <property type="component" value="Unassembled WGS sequence"/>
</dbReference>
<proteinExistence type="predicted"/>
<evidence type="ECO:0008006" key="4">
    <source>
        <dbReference type="Google" id="ProtNLM"/>
    </source>
</evidence>
<reference evidence="2 3" key="1">
    <citation type="submission" date="2021-01" db="EMBL/GenBank/DDBJ databases">
        <title>Whole genome shotgun sequence of Asanoa siamensis NBRC 107932.</title>
        <authorList>
            <person name="Komaki H."/>
            <person name="Tamura T."/>
        </authorList>
    </citation>
    <scope>NUCLEOTIDE SEQUENCE [LARGE SCALE GENOMIC DNA]</scope>
    <source>
        <strain evidence="2 3">NBRC 107932</strain>
    </source>
</reference>